<evidence type="ECO:0000256" key="1">
    <source>
        <dbReference type="SAM" id="MobiDB-lite"/>
    </source>
</evidence>
<dbReference type="InterPro" id="IPR013083">
    <property type="entry name" value="Znf_RING/FYVE/PHD"/>
</dbReference>
<evidence type="ECO:0000313" key="3">
    <source>
        <dbReference type="Proteomes" id="UP000005239"/>
    </source>
</evidence>
<dbReference type="PANTHER" id="PTHR16450:SF1">
    <property type="entry name" value="PROTEIN CBG12045"/>
    <property type="match status" value="1"/>
</dbReference>
<reference evidence="3" key="1">
    <citation type="journal article" date="2008" name="Nat. Genet.">
        <title>The Pristionchus pacificus genome provides a unique perspective on nematode lifestyle and parasitism.</title>
        <authorList>
            <person name="Dieterich C."/>
            <person name="Clifton S.W."/>
            <person name="Schuster L.N."/>
            <person name="Chinwalla A."/>
            <person name="Delehaunty K."/>
            <person name="Dinkelacker I."/>
            <person name="Fulton L."/>
            <person name="Fulton R."/>
            <person name="Godfrey J."/>
            <person name="Minx P."/>
            <person name="Mitreva M."/>
            <person name="Roeseler W."/>
            <person name="Tian H."/>
            <person name="Witte H."/>
            <person name="Yang S.P."/>
            <person name="Wilson R.K."/>
            <person name="Sommer R.J."/>
        </authorList>
    </citation>
    <scope>NUCLEOTIDE SEQUENCE [LARGE SCALE GENOMIC DNA]</scope>
    <source>
        <strain evidence="3">PS312</strain>
    </source>
</reference>
<dbReference type="InterPro" id="IPR017907">
    <property type="entry name" value="Znf_RING_CS"/>
</dbReference>
<dbReference type="SUPFAM" id="SSF57850">
    <property type="entry name" value="RING/U-box"/>
    <property type="match status" value="1"/>
</dbReference>
<feature type="compositionally biased region" description="Acidic residues" evidence="1">
    <location>
        <begin position="23"/>
        <end position="41"/>
    </location>
</feature>
<proteinExistence type="predicted"/>
<dbReference type="PROSITE" id="PS00518">
    <property type="entry name" value="ZF_RING_1"/>
    <property type="match status" value="1"/>
</dbReference>
<keyword evidence="3" id="KW-1185">Reference proteome</keyword>
<dbReference type="PROSITE" id="PS50089">
    <property type="entry name" value="ZF_RING_2"/>
    <property type="match status" value="2"/>
</dbReference>
<organism evidence="2 3">
    <name type="scientific">Pristionchus pacificus</name>
    <name type="common">Parasitic nematode worm</name>
    <dbReference type="NCBI Taxonomy" id="54126"/>
    <lineage>
        <taxon>Eukaryota</taxon>
        <taxon>Metazoa</taxon>
        <taxon>Ecdysozoa</taxon>
        <taxon>Nematoda</taxon>
        <taxon>Chromadorea</taxon>
        <taxon>Rhabditida</taxon>
        <taxon>Rhabditina</taxon>
        <taxon>Diplogasteromorpha</taxon>
        <taxon>Diplogasteroidea</taxon>
        <taxon>Neodiplogasteridae</taxon>
        <taxon>Pristionchus</taxon>
    </lineage>
</organism>
<dbReference type="OrthoDB" id="10266039at2759"/>
<gene>
    <name evidence="2" type="primary">WBGene00282362</name>
</gene>
<evidence type="ECO:0000313" key="2">
    <source>
        <dbReference type="EnsemblMetazoa" id="PPA43993.1"/>
    </source>
</evidence>
<dbReference type="SMART" id="SM00184">
    <property type="entry name" value="RING"/>
    <property type="match status" value="2"/>
</dbReference>
<feature type="region of interest" description="Disordered" evidence="1">
    <location>
        <begin position="22"/>
        <end position="41"/>
    </location>
</feature>
<accession>A0A2A6BN76</accession>
<dbReference type="PANTHER" id="PTHR16450">
    <property type="entry name" value="RING FINGER PROTEIN 186"/>
    <property type="match status" value="1"/>
</dbReference>
<reference evidence="2" key="2">
    <citation type="submission" date="2022-06" db="UniProtKB">
        <authorList>
            <consortium name="EnsemblMetazoa"/>
        </authorList>
    </citation>
    <scope>IDENTIFICATION</scope>
    <source>
        <strain evidence="2">PS312</strain>
    </source>
</reference>
<sequence>MSDGNFSAVELDRIWDGLRVDSDSEIDEEVSDDEISEADSDIEEGRGMKRVEELRQENDESAHLHFSRACRVCLTPEPRERSACKACGHAVCRECADAPTAANAASTCFICTVRSDFVQLFEEKDESNAAFSRTCFTCFSAPRQRAVYTNCGHVCCLACAEELQIKCREDRDMVVCPFCRTTSAFVKLQEELTQDQES</sequence>
<dbReference type="AlphaFoldDB" id="A0A2A6BN76"/>
<dbReference type="Proteomes" id="UP000005239">
    <property type="component" value="Unassembled WGS sequence"/>
</dbReference>
<name>A0A2A6BN76_PRIPA</name>
<accession>A0A8R1Z4L8</accession>
<dbReference type="Gene3D" id="3.30.40.10">
    <property type="entry name" value="Zinc/RING finger domain, C3HC4 (zinc finger)"/>
    <property type="match status" value="2"/>
</dbReference>
<dbReference type="EnsemblMetazoa" id="PPA43993.1">
    <property type="protein sequence ID" value="PPA43993.1"/>
    <property type="gene ID" value="WBGene00282362"/>
</dbReference>
<dbReference type="InterPro" id="IPR001841">
    <property type="entry name" value="Znf_RING"/>
</dbReference>
<protein>
    <submittedName>
        <fullName evidence="2">Uncharacterized protein</fullName>
    </submittedName>
</protein>